<proteinExistence type="predicted"/>
<evidence type="ECO:0000313" key="3">
    <source>
        <dbReference type="Proteomes" id="UP000619788"/>
    </source>
</evidence>
<dbReference type="GO" id="GO:0030649">
    <property type="term" value="P:aminoglycoside antibiotic catabolic process"/>
    <property type="evidence" value="ECO:0007669"/>
    <property type="project" value="TreeGrafter"/>
</dbReference>
<evidence type="ECO:0000259" key="1">
    <source>
        <dbReference type="PROSITE" id="PS51186"/>
    </source>
</evidence>
<reference evidence="2 3" key="1">
    <citation type="submission" date="2021-01" db="EMBL/GenBank/DDBJ databases">
        <title>Whole genome shotgun sequence of Planobispora siamensis NBRC 107568.</title>
        <authorList>
            <person name="Komaki H."/>
            <person name="Tamura T."/>
        </authorList>
    </citation>
    <scope>NUCLEOTIDE SEQUENCE [LARGE SCALE GENOMIC DNA]</scope>
    <source>
        <strain evidence="2 3">NBRC 107568</strain>
    </source>
</reference>
<gene>
    <name evidence="2" type="ORF">Psi01_79450</name>
</gene>
<dbReference type="InterPro" id="IPR051554">
    <property type="entry name" value="Acetyltransferase_Eis"/>
</dbReference>
<dbReference type="EMBL" id="BOOJ01000081">
    <property type="protein sequence ID" value="GIH97315.1"/>
    <property type="molecule type" value="Genomic_DNA"/>
</dbReference>
<keyword evidence="3" id="KW-1185">Reference proteome</keyword>
<sequence>MTETAVSPSVPLTDGLVLRQARPADLEQIGALLAERGEPVDALDHRLVVTDPDAGWSSCAVVVDGDRVVSTATLLDEEVRICGVRLPAGQVELVATDREYERRGLVRALMRWAHDRSTARGHVMQVMIGIPYFYRLFGYSYAVDIPPAPVVRAVPDGDGTPALRAARSSDLPAMAALQDAAQSRFDVAVPHSAACLRWLLAHEASSSWVVERGGEVVATGRTTPPDDGILLAEAAARDEAAARELLRGVAALAPGEEIRVVERAGTVTAAAWREFVPAEPRTQAEQYYLRVPDPVALLERLRPVLWRRLVSAGIDRAGRDVVVSTFGAHYRIPITADGLGPVTAGGPMQGPGAEGGAGVAPDYLPALLFGPHGIAGLTRIRPDVYPGPDTELFEALFPPLTADVLSYYLPY</sequence>
<dbReference type="AlphaFoldDB" id="A0A8J3SRC5"/>
<dbReference type="PANTHER" id="PTHR37817">
    <property type="entry name" value="N-ACETYLTRANSFERASE EIS"/>
    <property type="match status" value="1"/>
</dbReference>
<dbReference type="Gene3D" id="3.40.630.30">
    <property type="match status" value="1"/>
</dbReference>
<accession>A0A8J3SRC5</accession>
<name>A0A8J3SRC5_9ACTN</name>
<dbReference type="GO" id="GO:0034069">
    <property type="term" value="F:aminoglycoside N-acetyltransferase activity"/>
    <property type="evidence" value="ECO:0007669"/>
    <property type="project" value="TreeGrafter"/>
</dbReference>
<dbReference type="PANTHER" id="PTHR37817:SF1">
    <property type="entry name" value="N-ACETYLTRANSFERASE EIS"/>
    <property type="match status" value="1"/>
</dbReference>
<feature type="domain" description="N-acetyltransferase" evidence="1">
    <location>
        <begin position="16"/>
        <end position="161"/>
    </location>
</feature>
<dbReference type="InterPro" id="IPR016181">
    <property type="entry name" value="Acyl_CoA_acyltransferase"/>
</dbReference>
<comment type="caution">
    <text evidence="2">The sequence shown here is derived from an EMBL/GenBank/DDBJ whole genome shotgun (WGS) entry which is preliminary data.</text>
</comment>
<protein>
    <recommendedName>
        <fullName evidence="1">N-acetyltransferase domain-containing protein</fullName>
    </recommendedName>
</protein>
<dbReference type="CDD" id="cd04301">
    <property type="entry name" value="NAT_SF"/>
    <property type="match status" value="1"/>
</dbReference>
<dbReference type="InterPro" id="IPR000182">
    <property type="entry name" value="GNAT_dom"/>
</dbReference>
<dbReference type="SUPFAM" id="SSF55729">
    <property type="entry name" value="Acyl-CoA N-acyltransferases (Nat)"/>
    <property type="match status" value="1"/>
</dbReference>
<dbReference type="Pfam" id="PF13527">
    <property type="entry name" value="Acetyltransf_9"/>
    <property type="match status" value="1"/>
</dbReference>
<dbReference type="RefSeq" id="WP_204069322.1">
    <property type="nucleotide sequence ID" value="NZ_BOOJ01000081.1"/>
</dbReference>
<dbReference type="Proteomes" id="UP000619788">
    <property type="component" value="Unassembled WGS sequence"/>
</dbReference>
<organism evidence="2 3">
    <name type="scientific">Planobispora siamensis</name>
    <dbReference type="NCBI Taxonomy" id="936338"/>
    <lineage>
        <taxon>Bacteria</taxon>
        <taxon>Bacillati</taxon>
        <taxon>Actinomycetota</taxon>
        <taxon>Actinomycetes</taxon>
        <taxon>Streptosporangiales</taxon>
        <taxon>Streptosporangiaceae</taxon>
        <taxon>Planobispora</taxon>
    </lineage>
</organism>
<dbReference type="PROSITE" id="PS51186">
    <property type="entry name" value="GNAT"/>
    <property type="match status" value="1"/>
</dbReference>
<evidence type="ECO:0000313" key="2">
    <source>
        <dbReference type="EMBL" id="GIH97315.1"/>
    </source>
</evidence>